<dbReference type="PANTHER" id="PTHR36157:SF2">
    <property type="entry name" value="DOMAIN OF UNKNOWN FUNCTION DX DOMAIN-CONTAINING PROTEIN"/>
    <property type="match status" value="1"/>
</dbReference>
<feature type="transmembrane region" description="Helical" evidence="1">
    <location>
        <begin position="243"/>
        <end position="267"/>
    </location>
</feature>
<evidence type="ECO:0000313" key="3">
    <source>
        <dbReference type="EnsemblMetazoa" id="CJA18225.1"/>
    </source>
</evidence>
<evidence type="ECO:0000256" key="1">
    <source>
        <dbReference type="SAM" id="Phobius"/>
    </source>
</evidence>
<dbReference type="InterPro" id="IPR002593">
    <property type="entry name" value="DX"/>
</dbReference>
<name>A0A8R1E0N8_CAEJA</name>
<accession>A0A8R1E0N8</accession>
<proteinExistence type="predicted"/>
<reference evidence="3" key="2">
    <citation type="submission" date="2022-06" db="UniProtKB">
        <authorList>
            <consortium name="EnsemblMetazoa"/>
        </authorList>
    </citation>
    <scope>IDENTIFICATION</scope>
    <source>
        <strain evidence="3">DF5081</strain>
    </source>
</reference>
<dbReference type="Proteomes" id="UP000005237">
    <property type="component" value="Unassembled WGS sequence"/>
</dbReference>
<keyword evidence="1" id="KW-0812">Transmembrane</keyword>
<dbReference type="AlphaFoldDB" id="A0A8R1E0N8"/>
<evidence type="ECO:0000259" key="2">
    <source>
        <dbReference type="Pfam" id="PF01666"/>
    </source>
</evidence>
<protein>
    <submittedName>
        <fullName evidence="3">DX domain-containing protein</fullName>
    </submittedName>
</protein>
<dbReference type="Pfam" id="PF01666">
    <property type="entry name" value="DX"/>
    <property type="match status" value="1"/>
</dbReference>
<dbReference type="PANTHER" id="PTHR36157">
    <property type="entry name" value="PROTEIN CBG12671-RELATED"/>
    <property type="match status" value="1"/>
</dbReference>
<evidence type="ECO:0000313" key="4">
    <source>
        <dbReference type="Proteomes" id="UP000005237"/>
    </source>
</evidence>
<sequence>MCTLSIDLKPHGIPPKNEKYCLNDEDCQGIVDEMMEKEGPWSRNTYWPRCMTDPNKNNYGSCCIANVTDLCPLGKPRLPPMECAGRTSCDENGNNYCGGRGFCCQGVKNGTGLCPDMVTVRSQQPSCSGTSYCNEGSGICVMGKCCPLLSREDDKIYLWSETPYEFPTMYCDGFTDIPDHFAFVYCDPQKQYTVRISRSDAWNQHTKATDKFCTTNRDCDSTMVCVRETLDVRRCYTYYNRSFQWSALLVPLTAFCGILVIYFGCWLNEIKTQSRVQREVLA</sequence>
<dbReference type="EnsemblMetazoa" id="CJA18225.1">
    <property type="protein sequence ID" value="CJA18225.1"/>
    <property type="gene ID" value="WBGene00137429"/>
</dbReference>
<keyword evidence="1" id="KW-0472">Membrane</keyword>
<feature type="domain" description="Domain of unknown function DX" evidence="2">
    <location>
        <begin position="169"/>
        <end position="237"/>
    </location>
</feature>
<keyword evidence="1" id="KW-1133">Transmembrane helix</keyword>
<keyword evidence="4" id="KW-1185">Reference proteome</keyword>
<reference evidence="4" key="1">
    <citation type="submission" date="2010-08" db="EMBL/GenBank/DDBJ databases">
        <authorList>
            <consortium name="Caenorhabditis japonica Sequencing Consortium"/>
            <person name="Wilson R.K."/>
        </authorList>
    </citation>
    <scope>NUCLEOTIDE SEQUENCE [LARGE SCALE GENOMIC DNA]</scope>
    <source>
        <strain evidence="4">DF5081</strain>
    </source>
</reference>
<organism evidence="3 4">
    <name type="scientific">Caenorhabditis japonica</name>
    <dbReference type="NCBI Taxonomy" id="281687"/>
    <lineage>
        <taxon>Eukaryota</taxon>
        <taxon>Metazoa</taxon>
        <taxon>Ecdysozoa</taxon>
        <taxon>Nematoda</taxon>
        <taxon>Chromadorea</taxon>
        <taxon>Rhabditida</taxon>
        <taxon>Rhabditina</taxon>
        <taxon>Rhabditomorpha</taxon>
        <taxon>Rhabditoidea</taxon>
        <taxon>Rhabditidae</taxon>
        <taxon>Peloderinae</taxon>
        <taxon>Caenorhabditis</taxon>
    </lineage>
</organism>